<evidence type="ECO:0000256" key="2">
    <source>
        <dbReference type="ARBA" id="ARBA00022803"/>
    </source>
</evidence>
<dbReference type="AlphaFoldDB" id="A0A5R9G7N0"/>
<evidence type="ECO:0000259" key="4">
    <source>
        <dbReference type="Pfam" id="PF17128"/>
    </source>
</evidence>
<dbReference type="SMART" id="SM00028">
    <property type="entry name" value="TPR"/>
    <property type="match status" value="7"/>
</dbReference>
<name>A0A5R9G7N0_9BACL</name>
<evidence type="ECO:0000313" key="6">
    <source>
        <dbReference type="EMBL" id="TLS52427.1"/>
    </source>
</evidence>
<evidence type="ECO:0000259" key="5">
    <source>
        <dbReference type="Pfam" id="PF21545"/>
    </source>
</evidence>
<dbReference type="PANTHER" id="PTHR45586:SF1">
    <property type="entry name" value="LIPOPOLYSACCHARIDE ASSEMBLY PROTEIN B"/>
    <property type="match status" value="1"/>
</dbReference>
<dbReference type="EMBL" id="VCIW01000005">
    <property type="protein sequence ID" value="TLS52427.1"/>
    <property type="molecule type" value="Genomic_DNA"/>
</dbReference>
<gene>
    <name evidence="6" type="ORF">FE782_10700</name>
</gene>
<dbReference type="Proteomes" id="UP000309676">
    <property type="component" value="Unassembled WGS sequence"/>
</dbReference>
<dbReference type="PROSITE" id="PS50005">
    <property type="entry name" value="TPR"/>
    <property type="match status" value="1"/>
</dbReference>
<comment type="caution">
    <text evidence="6">The sequence shown here is derived from an EMBL/GenBank/DDBJ whole genome shotgun (WGS) entry which is preliminary data.</text>
</comment>
<proteinExistence type="predicted"/>
<dbReference type="InterPro" id="IPR033396">
    <property type="entry name" value="DUF5107"/>
</dbReference>
<feature type="repeat" description="TPR" evidence="3">
    <location>
        <begin position="767"/>
        <end position="800"/>
    </location>
</feature>
<dbReference type="InterPro" id="IPR011990">
    <property type="entry name" value="TPR-like_helical_dom_sf"/>
</dbReference>
<dbReference type="InterPro" id="IPR019734">
    <property type="entry name" value="TPR_rpt"/>
</dbReference>
<feature type="domain" description="ESX-1 secretion system protein EccA1-like N-terminal" evidence="5">
    <location>
        <begin position="486"/>
        <end position="624"/>
    </location>
</feature>
<evidence type="ECO:0000256" key="3">
    <source>
        <dbReference type="PROSITE-ProRule" id="PRU00339"/>
    </source>
</evidence>
<dbReference type="PANTHER" id="PTHR45586">
    <property type="entry name" value="TPR REPEAT-CONTAINING PROTEIN PA4667"/>
    <property type="match status" value="1"/>
</dbReference>
<keyword evidence="7" id="KW-1185">Reference proteome</keyword>
<dbReference type="Gene3D" id="1.25.40.10">
    <property type="entry name" value="Tetratricopeptide repeat domain"/>
    <property type="match status" value="3"/>
</dbReference>
<dbReference type="Pfam" id="PF21545">
    <property type="entry name" value="T7SS_EccA1_N"/>
    <property type="match status" value="1"/>
</dbReference>
<dbReference type="SUPFAM" id="SSF48452">
    <property type="entry name" value="TPR-like"/>
    <property type="match status" value="2"/>
</dbReference>
<dbReference type="OrthoDB" id="174931at2"/>
<keyword evidence="2 3" id="KW-0802">TPR repeat</keyword>
<reference evidence="6 7" key="1">
    <citation type="submission" date="2019-05" db="EMBL/GenBank/DDBJ databases">
        <authorList>
            <person name="Narsing Rao M.P."/>
            <person name="Li W.J."/>
        </authorList>
    </citation>
    <scope>NUCLEOTIDE SEQUENCE [LARGE SCALE GENOMIC DNA]</scope>
    <source>
        <strain evidence="6 7">SYSU_K30003</strain>
    </source>
</reference>
<keyword evidence="1" id="KW-0677">Repeat</keyword>
<accession>A0A5R9G7N0</accession>
<sequence>MTTEHDDRAAAYRESITLPTYPVRTANINPIIREYRREKPYPYKLYDDLDDRPTTAAYEALAIENEYLKVMALPALGGKLYSAFDKRNGQEVFYRNNVVKPQLVGLTGAWTSGGVEFNFPTGHRPTAMEVIDTELRTNDDGSASIFIGEIDKVSELRFSVELRLYPGKAYIEQTVRIHNPTPLPQRFFFWNTASYPETDELECRYPSKWKIDEGSRERTPWPMDGNVDVRWASRIRKFSSVFASLTDEDFFGVYDNLRKRGTVHVADHREVPGKKYWAWGRAGLGMRWQRLLTDKDGPYIEHQAGDVETQNEYRFLRPYQTNEWKEYWFQAVETGPFTYASKELAATTRFRRGAGDALQLDLTLSANEPMAGAAVAIVHDGTEVFRAEGDWTPANNVYAEAELHYRCLSEGDLRLVVTVGGETVVDHLVNRSLPAVEQAEAPAAVPWKDVVATPAFRIAEAEQRNHYMEALRLYDELLRDNPAYVEAYVGKAVVQLKMLLPDDAEATLAAALRLTPFSQEIPYYFGLVRMLQGRKKEARTFLLRVNDTSALAAASNILLGKLAMQEGEYAKALQYVEKAAKRPADADTADVLSAVCLRKLGRKERAGELLGSILSRDPLNHAAAVESDITSGTLRAKSLVRGDEFFALSLAAFYDQIGDREAQLAVLANYTDRRNPLVLYQLGWLHAEAGDLEEAERSFREAEEAPLNWVFPSLPSTLRALERAIEHSGGHAVRARYYRGLILNAKDRFGEAEAEWTRCVREGMDYSVVYLNLGTLLLRRGDAEGATAVLEDGLRRPPANQEIAVTLNSIYKREGRIDKRLALLGDTVDASRLSQLFARMTIGIWNDAGRYREAMDLLSSYPFRSWENEYFPDLSLAKLYRTARMALARIAMQEGRWDDAIGELERVSEFPENTGLGTTWNQSFAEERYWMGVCLEKKGDFSEALQRYNEAAAERLDDTAPEYEYIVKAMHRKVELEWLGFGR</sequence>
<dbReference type="Pfam" id="PF13181">
    <property type="entry name" value="TPR_8"/>
    <property type="match status" value="1"/>
</dbReference>
<protein>
    <submittedName>
        <fullName evidence="6">DUF5107 domain-containing protein</fullName>
    </submittedName>
</protein>
<feature type="domain" description="DUF5107" evidence="4">
    <location>
        <begin position="41"/>
        <end position="329"/>
    </location>
</feature>
<evidence type="ECO:0000313" key="7">
    <source>
        <dbReference type="Proteomes" id="UP000309676"/>
    </source>
</evidence>
<dbReference type="RefSeq" id="WP_138194083.1">
    <property type="nucleotide sequence ID" value="NZ_VCIW01000005.1"/>
</dbReference>
<dbReference type="InterPro" id="IPR051012">
    <property type="entry name" value="CellSynth/LPSAsmb/PSIAsmb"/>
</dbReference>
<dbReference type="InterPro" id="IPR049078">
    <property type="entry name" value="T7SS_EccA1-like_N"/>
</dbReference>
<evidence type="ECO:0000256" key="1">
    <source>
        <dbReference type="ARBA" id="ARBA00022737"/>
    </source>
</evidence>
<dbReference type="Pfam" id="PF17128">
    <property type="entry name" value="DUF5107"/>
    <property type="match status" value="1"/>
</dbReference>
<organism evidence="6 7">
    <name type="scientific">Paenibacillus antri</name>
    <dbReference type="NCBI Taxonomy" id="2582848"/>
    <lineage>
        <taxon>Bacteria</taxon>
        <taxon>Bacillati</taxon>
        <taxon>Bacillota</taxon>
        <taxon>Bacilli</taxon>
        <taxon>Bacillales</taxon>
        <taxon>Paenibacillaceae</taxon>
        <taxon>Paenibacillus</taxon>
    </lineage>
</organism>